<dbReference type="PANTHER" id="PTHR33417">
    <property type="entry name" value="G-BOX BINDING PROTEIN"/>
    <property type="match status" value="1"/>
</dbReference>
<proteinExistence type="predicted"/>
<name>A0ABR2AUY9_9ROSI</name>
<organism evidence="1 2">
    <name type="scientific">Hibiscus sabdariffa</name>
    <name type="common">roselle</name>
    <dbReference type="NCBI Taxonomy" id="183260"/>
    <lineage>
        <taxon>Eukaryota</taxon>
        <taxon>Viridiplantae</taxon>
        <taxon>Streptophyta</taxon>
        <taxon>Embryophyta</taxon>
        <taxon>Tracheophyta</taxon>
        <taxon>Spermatophyta</taxon>
        <taxon>Magnoliopsida</taxon>
        <taxon>eudicotyledons</taxon>
        <taxon>Gunneridae</taxon>
        <taxon>Pentapetalae</taxon>
        <taxon>rosids</taxon>
        <taxon>malvids</taxon>
        <taxon>Malvales</taxon>
        <taxon>Malvaceae</taxon>
        <taxon>Malvoideae</taxon>
        <taxon>Hibiscus</taxon>
    </lineage>
</organism>
<comment type="caution">
    <text evidence="1">The sequence shown here is derived from an EMBL/GenBank/DDBJ whole genome shotgun (WGS) entry which is preliminary data.</text>
</comment>
<reference evidence="1 2" key="1">
    <citation type="journal article" date="2024" name="G3 (Bethesda)">
        <title>Genome assembly of Hibiscus sabdariffa L. provides insights into metabolisms of medicinal natural products.</title>
        <authorList>
            <person name="Kim T."/>
        </authorList>
    </citation>
    <scope>NUCLEOTIDE SEQUENCE [LARGE SCALE GENOMIC DNA]</scope>
    <source>
        <strain evidence="1">TK-2024</strain>
        <tissue evidence="1">Old leaves</tissue>
    </source>
</reference>
<sequence length="174" mass="20074">MSSSRWIEGVVHMQFVLLCKETREFGICSSVSHVGLLVLWLHRNSKLFDDDFVERESTRERVERMVADISLSLSKDRAAAATTNRTLLRIISWSKPEEGWVKCILGLAHNIGWCSVVEAHGSWDTRINKSDRSKAVLENYEEGEKYAEHGLRKFLRTRPPEIMPAVNHFFSRNE</sequence>
<protein>
    <submittedName>
        <fullName evidence="1">Uncharacterized protein</fullName>
    </submittedName>
</protein>
<evidence type="ECO:0000313" key="2">
    <source>
        <dbReference type="Proteomes" id="UP001472677"/>
    </source>
</evidence>
<accession>A0ABR2AUY9</accession>
<evidence type="ECO:0000313" key="1">
    <source>
        <dbReference type="EMBL" id="KAK8497966.1"/>
    </source>
</evidence>
<dbReference type="EMBL" id="JBBPBM010000284">
    <property type="protein sequence ID" value="KAK8497966.1"/>
    <property type="molecule type" value="Genomic_DNA"/>
</dbReference>
<dbReference type="Proteomes" id="UP001472677">
    <property type="component" value="Unassembled WGS sequence"/>
</dbReference>
<keyword evidence="2" id="KW-1185">Reference proteome</keyword>
<gene>
    <name evidence="1" type="ORF">V6N12_057140</name>
</gene>